<feature type="transmembrane region" description="Helical" evidence="8">
    <location>
        <begin position="12"/>
        <end position="38"/>
    </location>
</feature>
<dbReference type="RefSeq" id="WP_019294021.1">
    <property type="nucleotide sequence ID" value="NZ_CAKOCU010000008.1"/>
</dbReference>
<keyword evidence="5 8" id="KW-0812">Transmembrane</keyword>
<keyword evidence="6 8" id="KW-1133">Transmembrane helix</keyword>
<feature type="transmembrane region" description="Helical" evidence="8">
    <location>
        <begin position="125"/>
        <end position="146"/>
    </location>
</feature>
<keyword evidence="3" id="KW-0813">Transport</keyword>
<gene>
    <name evidence="10" type="ORF">BZZ03_04465</name>
    <name evidence="9" type="ORF">P7D34_05330</name>
    <name evidence="11" type="ORF">VNN45_08105</name>
</gene>
<dbReference type="InterPro" id="IPR017588">
    <property type="entry name" value="UacT-like"/>
</dbReference>
<protein>
    <submittedName>
        <fullName evidence="9">Nucleobase:cation symporter-2 family protein</fullName>
    </submittedName>
    <submittedName>
        <fullName evidence="10">Xanthine permease</fullName>
    </submittedName>
</protein>
<feature type="transmembrane region" description="Helical" evidence="8">
    <location>
        <begin position="44"/>
        <end position="64"/>
    </location>
</feature>
<keyword evidence="13" id="KW-1185">Reference proteome</keyword>
<evidence type="ECO:0000313" key="13">
    <source>
        <dbReference type="Proteomes" id="UP001456368"/>
    </source>
</evidence>
<reference evidence="9" key="2">
    <citation type="submission" date="2023-03" db="EMBL/GenBank/DDBJ databases">
        <authorList>
            <person name="Shen W."/>
            <person name="Cai J."/>
        </authorList>
    </citation>
    <scope>NUCLEOTIDE SEQUENCE</scope>
    <source>
        <strain evidence="9">Y3</strain>
    </source>
</reference>
<name>A0A252CEP9_9LACT</name>
<evidence type="ECO:0000313" key="12">
    <source>
        <dbReference type="Proteomes" id="UP000194606"/>
    </source>
</evidence>
<evidence type="ECO:0000256" key="7">
    <source>
        <dbReference type="ARBA" id="ARBA00023136"/>
    </source>
</evidence>
<keyword evidence="7 8" id="KW-0472">Membrane</keyword>
<dbReference type="AlphaFoldDB" id="A0A252CEP9"/>
<dbReference type="EMBL" id="JARPYC010000004">
    <property type="protein sequence ID" value="MDT2666658.1"/>
    <property type="molecule type" value="Genomic_DNA"/>
</dbReference>
<evidence type="ECO:0000256" key="5">
    <source>
        <dbReference type="ARBA" id="ARBA00022692"/>
    </source>
</evidence>
<dbReference type="InterPro" id="IPR006043">
    <property type="entry name" value="NCS2"/>
</dbReference>
<dbReference type="PROSITE" id="PS01116">
    <property type="entry name" value="XANTH_URACIL_PERMASE"/>
    <property type="match status" value="1"/>
</dbReference>
<dbReference type="Pfam" id="PF00860">
    <property type="entry name" value="Xan_ur_permease"/>
    <property type="match status" value="1"/>
</dbReference>
<dbReference type="InterPro" id="IPR006042">
    <property type="entry name" value="Xan_ur_permease"/>
</dbReference>
<feature type="transmembrane region" description="Helical" evidence="8">
    <location>
        <begin position="310"/>
        <end position="333"/>
    </location>
</feature>
<sequence>MFNTKRQANGQAAVLGLQHLLAMYSGSILVPIMIASALNYSAMQLTYLISADIFMCGLATLLQLKMTKNFGIGLPVVLGVAFQSVAPLIIIGQKHGDGAMFGALIASGIFVIAFAGVFSKIRKFFPPLVTGSVITTIGLTLIPVAVGNMGNNEAAPTANSLLLAGFTILVIVLVNIFAKGFIRSIAILIGLVAGTILAASLHMVDFSAINQAPWAHLPIPFRMAMPRFYLVDCLMMIIIAIVSMVESTGVYLALADLTGDELSEKRLRNGYRSEGLAVLLGGIFNTFPYTGFSQNVGLVQLSGIKSRKPIYFTAGFLIVLGLIPKFAAIAQLIPVPVLGGAMLIMFGMVAMQGVNMLGTVDYKDNQNLLIVAVSVGMGVGFNSSNLFVSLPSWAQIFLSNGIVVSTVSAILLNLVLNSERKSKVNLTSTEFTQ</sequence>
<dbReference type="NCBIfam" id="TIGR03173">
    <property type="entry name" value="pbuX"/>
    <property type="match status" value="1"/>
</dbReference>
<feature type="transmembrane region" description="Helical" evidence="8">
    <location>
        <begin position="158"/>
        <end position="178"/>
    </location>
</feature>
<evidence type="ECO:0000256" key="8">
    <source>
        <dbReference type="SAM" id="Phobius"/>
    </source>
</evidence>
<feature type="transmembrane region" description="Helical" evidence="8">
    <location>
        <begin position="98"/>
        <end position="118"/>
    </location>
</feature>
<dbReference type="Proteomes" id="UP001456368">
    <property type="component" value="Chromosome"/>
</dbReference>
<proteinExistence type="inferred from homology"/>
<evidence type="ECO:0000256" key="6">
    <source>
        <dbReference type="ARBA" id="ARBA00022989"/>
    </source>
</evidence>
<dbReference type="NCBIfam" id="NF037981">
    <property type="entry name" value="NCS2_1"/>
    <property type="match status" value="1"/>
</dbReference>
<reference evidence="10 12" key="1">
    <citation type="submission" date="2017-02" db="EMBL/GenBank/DDBJ databases">
        <authorList>
            <person name="Peterson S.W."/>
        </authorList>
    </citation>
    <scope>NUCLEOTIDE SEQUENCE [LARGE SCALE GENOMIC DNA]</scope>
    <source>
        <strain evidence="10">159469</strain>
    </source>
</reference>
<feature type="transmembrane region" description="Helical" evidence="8">
    <location>
        <begin position="369"/>
        <end position="390"/>
    </location>
</feature>
<comment type="similarity">
    <text evidence="2">Belongs to the nucleobase:cation symporter-2 (NCS2) (TC 2.A.40) family.</text>
</comment>
<evidence type="ECO:0000313" key="10">
    <source>
        <dbReference type="EMBL" id="OUK05031.1"/>
    </source>
</evidence>
<accession>A0A252CEP9</accession>
<reference evidence="11 13" key="3">
    <citation type="submission" date="2023-12" db="EMBL/GenBank/DDBJ databases">
        <title>Redefining Piscine Lactococcosis.</title>
        <authorList>
            <person name="Heckman T.I."/>
            <person name="Yazdi Z."/>
            <person name="Older C.E."/>
            <person name="Griffin M.J."/>
            <person name="Waldbieser G.C."/>
            <person name="Chow A.M."/>
            <person name="Medina Silva I."/>
            <person name="Anenson K.M."/>
            <person name="Garcia J.C."/>
            <person name="LaFrentz B.R."/>
            <person name="Slavic D."/>
            <person name="Toohey-Kurth K.L."/>
            <person name="Yant P."/>
            <person name="Fritz H.M."/>
            <person name="Henderson E."/>
            <person name="McDowall R."/>
            <person name="Cai H."/>
            <person name="Adikson M."/>
            <person name="Soto E."/>
        </authorList>
    </citation>
    <scope>NUCLEOTIDE SEQUENCE [LARGE SCALE GENOMIC DNA]</scope>
    <source>
        <strain evidence="11 13">R21-91A</strain>
    </source>
</reference>
<dbReference type="PANTHER" id="PTHR42810">
    <property type="entry name" value="PURINE PERMEASE C1399.01C-RELATED"/>
    <property type="match status" value="1"/>
</dbReference>
<dbReference type="GO" id="GO:0005886">
    <property type="term" value="C:plasma membrane"/>
    <property type="evidence" value="ECO:0007669"/>
    <property type="project" value="UniProtKB-SubCell"/>
</dbReference>
<feature type="transmembrane region" description="Helical" evidence="8">
    <location>
        <begin position="396"/>
        <end position="416"/>
    </location>
</feature>
<evidence type="ECO:0000256" key="1">
    <source>
        <dbReference type="ARBA" id="ARBA00004651"/>
    </source>
</evidence>
<dbReference type="GO" id="GO:0042907">
    <property type="term" value="F:xanthine transmembrane transporter activity"/>
    <property type="evidence" value="ECO:0007669"/>
    <property type="project" value="TreeGrafter"/>
</dbReference>
<feature type="transmembrane region" description="Helical" evidence="8">
    <location>
        <begin position="229"/>
        <end position="254"/>
    </location>
</feature>
<feature type="transmembrane region" description="Helical" evidence="8">
    <location>
        <begin position="71"/>
        <end position="92"/>
    </location>
</feature>
<dbReference type="Proteomes" id="UP000194606">
    <property type="component" value="Unassembled WGS sequence"/>
</dbReference>
<evidence type="ECO:0000313" key="9">
    <source>
        <dbReference type="EMBL" id="MDT2666658.1"/>
    </source>
</evidence>
<dbReference type="EMBL" id="MUIZ01000002">
    <property type="protein sequence ID" value="OUK05031.1"/>
    <property type="molecule type" value="Genomic_DNA"/>
</dbReference>
<keyword evidence="4" id="KW-1003">Cell membrane</keyword>
<evidence type="ECO:0000256" key="3">
    <source>
        <dbReference type="ARBA" id="ARBA00022448"/>
    </source>
</evidence>
<dbReference type="EMBL" id="CP141698">
    <property type="protein sequence ID" value="WYC66837.1"/>
    <property type="molecule type" value="Genomic_DNA"/>
</dbReference>
<comment type="subcellular location">
    <subcellularLocation>
        <location evidence="1">Cell membrane</location>
        <topology evidence="1">Multi-pass membrane protein</topology>
    </subcellularLocation>
</comment>
<evidence type="ECO:0000313" key="11">
    <source>
        <dbReference type="EMBL" id="WYC66837.1"/>
    </source>
</evidence>
<dbReference type="PANTHER" id="PTHR42810:SF4">
    <property type="entry name" value="URIC ACID TRANSPORTER UACT"/>
    <property type="match status" value="1"/>
</dbReference>
<feature type="transmembrane region" description="Helical" evidence="8">
    <location>
        <begin position="185"/>
        <end position="209"/>
    </location>
</feature>
<dbReference type="GeneID" id="75143907"/>
<evidence type="ECO:0000256" key="2">
    <source>
        <dbReference type="ARBA" id="ARBA00008821"/>
    </source>
</evidence>
<dbReference type="Proteomes" id="UP001257962">
    <property type="component" value="Unassembled WGS sequence"/>
</dbReference>
<organism evidence="10 12">
    <name type="scientific">Lactococcus petauri</name>
    <dbReference type="NCBI Taxonomy" id="1940789"/>
    <lineage>
        <taxon>Bacteria</taxon>
        <taxon>Bacillati</taxon>
        <taxon>Bacillota</taxon>
        <taxon>Bacilli</taxon>
        <taxon>Lactobacillales</taxon>
        <taxon>Streptococcaceae</taxon>
        <taxon>Lactococcus</taxon>
    </lineage>
</organism>
<evidence type="ECO:0000256" key="4">
    <source>
        <dbReference type="ARBA" id="ARBA00022475"/>
    </source>
</evidence>
<dbReference type="NCBIfam" id="TIGR00801">
    <property type="entry name" value="ncs2"/>
    <property type="match status" value="1"/>
</dbReference>